<evidence type="ECO:0000313" key="1">
    <source>
        <dbReference type="EMBL" id="KTF07176.1"/>
    </source>
</evidence>
<accession>A0A1B6NUP1</accession>
<dbReference type="EMBL" id="AYSL01000710">
    <property type="protein sequence ID" value="KTF07176.1"/>
    <property type="molecule type" value="Genomic_DNA"/>
</dbReference>
<name>A0A1B6NUP1_9ZZZZ</name>
<organism evidence="1">
    <name type="scientific">marine sediment metagenome</name>
    <dbReference type="NCBI Taxonomy" id="412755"/>
    <lineage>
        <taxon>unclassified sequences</taxon>
        <taxon>metagenomes</taxon>
        <taxon>ecological metagenomes</taxon>
    </lineage>
</organism>
<dbReference type="AlphaFoldDB" id="A0A1B6NUP1"/>
<protein>
    <submittedName>
        <fullName evidence="1">Uncharacterized protein</fullName>
    </submittedName>
</protein>
<comment type="caution">
    <text evidence="1">The sequence shown here is derived from an EMBL/GenBank/DDBJ whole genome shotgun (WGS) entry which is preliminary data.</text>
</comment>
<gene>
    <name evidence="1" type="ORF">MGSAQ_001327</name>
</gene>
<sequence>MAGHSNISLTVAAYGSLNIHLRIASHFFSDVFNCPTNGVLSVKGSLRAS</sequence>
<reference evidence="1" key="1">
    <citation type="submission" date="2013-11" db="EMBL/GenBank/DDBJ databases">
        <title>Microbial diversity, functional groups and degradation webs in Northern and Southern Mediterranean and Red Sea marine crude oil polluted sites.</title>
        <authorList>
            <person name="Daffonchio D."/>
            <person name="Mapelli F."/>
            <person name="Ferrer M."/>
            <person name="Richter M."/>
            <person name="Cherif A."/>
            <person name="Malkawi H.I."/>
            <person name="Yakimov M.M."/>
            <person name="Abdel-Fattah Y.R."/>
            <person name="Blaghen M."/>
            <person name="Golyshin P.N."/>
            <person name="Kalogerakis N."/>
            <person name="Boon N."/>
            <person name="Magagnini M."/>
            <person name="Fava F."/>
        </authorList>
    </citation>
    <scope>NUCLEOTIDE SEQUENCE</scope>
</reference>
<proteinExistence type="predicted"/>